<evidence type="ECO:0000313" key="1">
    <source>
        <dbReference type="EMBL" id="GLQ56555.1"/>
    </source>
</evidence>
<dbReference type="EMBL" id="BSNS01000020">
    <property type="protein sequence ID" value="GLQ56555.1"/>
    <property type="molecule type" value="Genomic_DNA"/>
</dbReference>
<evidence type="ECO:0000313" key="2">
    <source>
        <dbReference type="Proteomes" id="UP001156691"/>
    </source>
</evidence>
<proteinExistence type="predicted"/>
<gene>
    <name evidence="1" type="ORF">GCM10010862_38140</name>
</gene>
<protein>
    <submittedName>
        <fullName evidence="1">Uncharacterized protein</fullName>
    </submittedName>
</protein>
<comment type="caution">
    <text evidence="1">The sequence shown here is derived from an EMBL/GenBank/DDBJ whole genome shotgun (WGS) entry which is preliminary data.</text>
</comment>
<sequence length="76" mass="8266">MLHFDLPKGPPKSWVPFVHNYALGVAAGYLDLRPDAVGRHLEAERLAGSINAAAPSVTAFIRWVKDAVEQLDVDAN</sequence>
<organism evidence="1 2">
    <name type="scientific">Devosia nitrariae</name>
    <dbReference type="NCBI Taxonomy" id="2071872"/>
    <lineage>
        <taxon>Bacteria</taxon>
        <taxon>Pseudomonadati</taxon>
        <taxon>Pseudomonadota</taxon>
        <taxon>Alphaproteobacteria</taxon>
        <taxon>Hyphomicrobiales</taxon>
        <taxon>Devosiaceae</taxon>
        <taxon>Devosia</taxon>
    </lineage>
</organism>
<reference evidence="2" key="1">
    <citation type="journal article" date="2019" name="Int. J. Syst. Evol. Microbiol.">
        <title>The Global Catalogue of Microorganisms (GCM) 10K type strain sequencing project: providing services to taxonomists for standard genome sequencing and annotation.</title>
        <authorList>
            <consortium name="The Broad Institute Genomics Platform"/>
            <consortium name="The Broad Institute Genome Sequencing Center for Infectious Disease"/>
            <person name="Wu L."/>
            <person name="Ma J."/>
        </authorList>
    </citation>
    <scope>NUCLEOTIDE SEQUENCE [LARGE SCALE GENOMIC DNA]</scope>
    <source>
        <strain evidence="2">NBRC 112416</strain>
    </source>
</reference>
<accession>A0ABQ5W8W5</accession>
<name>A0ABQ5W8W5_9HYPH</name>
<keyword evidence="2" id="KW-1185">Reference proteome</keyword>
<dbReference type="Proteomes" id="UP001156691">
    <property type="component" value="Unassembled WGS sequence"/>
</dbReference>